<protein>
    <submittedName>
        <fullName evidence="1">Uncharacterized protein</fullName>
    </submittedName>
</protein>
<sequence>MRRSSHITSKTTVLFLGKNSKMSTVNGHTELSFSAFPCGLPSAPISDNVQASTGYLDCGSTFKMLCGLQYNSSAYPKNWETPFREKPLKITSGFSKANMCREDASAEGKFRTYLISLN</sequence>
<dbReference type="AlphaFoldDB" id="A0A564YY76"/>
<name>A0A564YY76_HYMDI</name>
<evidence type="ECO:0000313" key="1">
    <source>
        <dbReference type="EMBL" id="VUZ52106.1"/>
    </source>
</evidence>
<evidence type="ECO:0000313" key="2">
    <source>
        <dbReference type="Proteomes" id="UP000321570"/>
    </source>
</evidence>
<reference evidence="1 2" key="1">
    <citation type="submission" date="2019-07" db="EMBL/GenBank/DDBJ databases">
        <authorList>
            <person name="Jastrzebski P J."/>
            <person name="Paukszto L."/>
            <person name="Jastrzebski P J."/>
        </authorList>
    </citation>
    <scope>NUCLEOTIDE SEQUENCE [LARGE SCALE GENOMIC DNA]</scope>
    <source>
        <strain evidence="1 2">WMS-il1</strain>
    </source>
</reference>
<gene>
    <name evidence="1" type="ORF">WMSIL1_LOCUS10683</name>
</gene>
<proteinExistence type="predicted"/>
<organism evidence="1 2">
    <name type="scientific">Hymenolepis diminuta</name>
    <name type="common">Rat tapeworm</name>
    <dbReference type="NCBI Taxonomy" id="6216"/>
    <lineage>
        <taxon>Eukaryota</taxon>
        <taxon>Metazoa</taxon>
        <taxon>Spiralia</taxon>
        <taxon>Lophotrochozoa</taxon>
        <taxon>Platyhelminthes</taxon>
        <taxon>Cestoda</taxon>
        <taxon>Eucestoda</taxon>
        <taxon>Cyclophyllidea</taxon>
        <taxon>Hymenolepididae</taxon>
        <taxon>Hymenolepis</taxon>
    </lineage>
</organism>
<dbReference type="EMBL" id="CABIJS010000466">
    <property type="protein sequence ID" value="VUZ52106.1"/>
    <property type="molecule type" value="Genomic_DNA"/>
</dbReference>
<accession>A0A564YY76</accession>
<keyword evidence="2" id="KW-1185">Reference proteome</keyword>
<dbReference type="Proteomes" id="UP000321570">
    <property type="component" value="Unassembled WGS sequence"/>
</dbReference>